<dbReference type="OrthoDB" id="9757546at2"/>
<gene>
    <name evidence="7" type="ORF">ERX46_08120</name>
</gene>
<keyword evidence="8" id="KW-1185">Reference proteome</keyword>
<dbReference type="GO" id="GO:0016491">
    <property type="term" value="F:oxidoreductase activity"/>
    <property type="evidence" value="ECO:0007669"/>
    <property type="project" value="UniProtKB-KW"/>
</dbReference>
<keyword evidence="1" id="KW-0479">Metal-binding</keyword>
<feature type="domain" description="Secretion system C-terminal sorting" evidence="6">
    <location>
        <begin position="324"/>
        <end position="388"/>
    </location>
</feature>
<evidence type="ECO:0000259" key="5">
    <source>
        <dbReference type="Pfam" id="PF07732"/>
    </source>
</evidence>
<dbReference type="Gene3D" id="2.60.40.420">
    <property type="entry name" value="Cupredoxins - blue copper proteins"/>
    <property type="match status" value="1"/>
</dbReference>
<proteinExistence type="predicted"/>
<dbReference type="PANTHER" id="PTHR11709:SF394">
    <property type="entry name" value="FI03373P-RELATED"/>
    <property type="match status" value="1"/>
</dbReference>
<accession>A0A4Q4KKP9</accession>
<protein>
    <submittedName>
        <fullName evidence="7">T9SS type A sorting domain-containing protein</fullName>
    </submittedName>
</protein>
<dbReference type="RefSeq" id="WP_130093362.1">
    <property type="nucleotide sequence ID" value="NZ_SETE01000003.1"/>
</dbReference>
<reference evidence="7 8" key="1">
    <citation type="submission" date="2019-02" db="EMBL/GenBank/DDBJ databases">
        <title>Genome sequence of the sea-ice species Brumimicrobium glaciale.</title>
        <authorList>
            <person name="Bowman J.P."/>
        </authorList>
    </citation>
    <scope>NUCLEOTIDE SEQUENCE [LARGE SCALE GENOMIC DNA]</scope>
    <source>
        <strain evidence="7 8">IC156</strain>
    </source>
</reference>
<dbReference type="Pfam" id="PF18962">
    <property type="entry name" value="Por_Secre_tail"/>
    <property type="match status" value="1"/>
</dbReference>
<comment type="caution">
    <text evidence="7">The sequence shown here is derived from an EMBL/GenBank/DDBJ whole genome shotgun (WGS) entry which is preliminary data.</text>
</comment>
<evidence type="ECO:0000256" key="4">
    <source>
        <dbReference type="ARBA" id="ARBA00023008"/>
    </source>
</evidence>
<keyword evidence="2" id="KW-0732">Signal</keyword>
<evidence type="ECO:0000256" key="2">
    <source>
        <dbReference type="ARBA" id="ARBA00022729"/>
    </source>
</evidence>
<dbReference type="InterPro" id="IPR011707">
    <property type="entry name" value="Cu-oxidase-like_N"/>
</dbReference>
<dbReference type="EMBL" id="SETE01000003">
    <property type="protein sequence ID" value="RYM33921.1"/>
    <property type="molecule type" value="Genomic_DNA"/>
</dbReference>
<name>A0A4Q4KKP9_9FLAO</name>
<sequence>MMKKYTLIVTFICCIFSLYGQVKEVSLVSRMDGQKTLLDGQDIIFWGYGYDDTLSQNDKIFLPGPLLRFDVGDTVIINLKNDSPEDHTIHWHGLDVDQANDGVPHTSAPVNGGGAEFSYTFVCKEPGSFIYHCHVLTTLHLSMGMYGLFIIDSEVENQIYNNAGKYTKDYNYLLSEMNTNWNLNPLSPGPFYLYEADYGMVNGWAGSEIQLKNQSIIGNTADSIGIRLANTGYGRIETVFPENLEVKVFGSDGREVNSFFTDTLQMFPGERFGVVGYPQSIIDDSITVNYYDLRNENLYYTNYIPVKITDVANTINQDLEKLVVYPNPFNDHLIIDEVKNNGTAIIYDLNGKQVWKGELTKGQNQIHLNVEKGIYILNFAGKQSKVIKN</sequence>
<dbReference type="PANTHER" id="PTHR11709">
    <property type="entry name" value="MULTI-COPPER OXIDASE"/>
    <property type="match status" value="1"/>
</dbReference>
<keyword evidence="4" id="KW-0186">Copper</keyword>
<evidence type="ECO:0000313" key="7">
    <source>
        <dbReference type="EMBL" id="RYM33921.1"/>
    </source>
</evidence>
<dbReference type="NCBIfam" id="TIGR04183">
    <property type="entry name" value="Por_Secre_tail"/>
    <property type="match status" value="1"/>
</dbReference>
<evidence type="ECO:0000256" key="3">
    <source>
        <dbReference type="ARBA" id="ARBA00023002"/>
    </source>
</evidence>
<dbReference type="AlphaFoldDB" id="A0A4Q4KKP9"/>
<dbReference type="InterPro" id="IPR045087">
    <property type="entry name" value="Cu-oxidase_fam"/>
</dbReference>
<feature type="domain" description="Plastocyanin-like" evidence="5">
    <location>
        <begin position="62"/>
        <end position="154"/>
    </location>
</feature>
<dbReference type="Proteomes" id="UP000293952">
    <property type="component" value="Unassembled WGS sequence"/>
</dbReference>
<evidence type="ECO:0000259" key="6">
    <source>
        <dbReference type="Pfam" id="PF18962"/>
    </source>
</evidence>
<dbReference type="InterPro" id="IPR026444">
    <property type="entry name" value="Secre_tail"/>
</dbReference>
<dbReference type="SUPFAM" id="SSF49503">
    <property type="entry name" value="Cupredoxins"/>
    <property type="match status" value="2"/>
</dbReference>
<keyword evidence="3" id="KW-0560">Oxidoreductase</keyword>
<evidence type="ECO:0000313" key="8">
    <source>
        <dbReference type="Proteomes" id="UP000293952"/>
    </source>
</evidence>
<dbReference type="InterPro" id="IPR008972">
    <property type="entry name" value="Cupredoxin"/>
</dbReference>
<dbReference type="Pfam" id="PF07732">
    <property type="entry name" value="Cu-oxidase_3"/>
    <property type="match status" value="1"/>
</dbReference>
<dbReference type="GO" id="GO:0005507">
    <property type="term" value="F:copper ion binding"/>
    <property type="evidence" value="ECO:0007669"/>
    <property type="project" value="InterPro"/>
</dbReference>
<evidence type="ECO:0000256" key="1">
    <source>
        <dbReference type="ARBA" id="ARBA00022723"/>
    </source>
</evidence>
<organism evidence="7 8">
    <name type="scientific">Brumimicrobium glaciale</name>
    <dbReference type="NCBI Taxonomy" id="200475"/>
    <lineage>
        <taxon>Bacteria</taxon>
        <taxon>Pseudomonadati</taxon>
        <taxon>Bacteroidota</taxon>
        <taxon>Flavobacteriia</taxon>
        <taxon>Flavobacteriales</taxon>
        <taxon>Crocinitomicaceae</taxon>
        <taxon>Brumimicrobium</taxon>
    </lineage>
</organism>